<evidence type="ECO:0008006" key="3">
    <source>
        <dbReference type="Google" id="ProtNLM"/>
    </source>
</evidence>
<reference evidence="1 2" key="1">
    <citation type="journal article" date="2013" name="Genome Announc.">
        <title>Draft genome sequences for three mercury-methylating, sulfate-reducing bacteria.</title>
        <authorList>
            <person name="Brown S.D."/>
            <person name="Hurt R.A.Jr."/>
            <person name="Gilmour C.C."/>
            <person name="Elias D.A."/>
        </authorList>
    </citation>
    <scope>NUCLEOTIDE SEQUENCE [LARGE SCALE GENOMIC DNA]</scope>
    <source>
        <strain evidence="1 2">DSM 16529</strain>
    </source>
</reference>
<keyword evidence="2" id="KW-1185">Reference proteome</keyword>
<dbReference type="AlphaFoldDB" id="S7TGD2"/>
<dbReference type="OrthoDB" id="5432305at2"/>
<name>S7TGD2_9BACT</name>
<organism evidence="1 2">
    <name type="scientific">Alkalidesulfovibrio alkalitolerans DSM 16529</name>
    <dbReference type="NCBI Taxonomy" id="1121439"/>
    <lineage>
        <taxon>Bacteria</taxon>
        <taxon>Pseudomonadati</taxon>
        <taxon>Thermodesulfobacteriota</taxon>
        <taxon>Desulfovibrionia</taxon>
        <taxon>Desulfovibrionales</taxon>
        <taxon>Desulfovibrionaceae</taxon>
        <taxon>Alkalidesulfovibrio</taxon>
    </lineage>
</organism>
<dbReference type="InterPro" id="IPR029032">
    <property type="entry name" value="AhpD-like"/>
</dbReference>
<dbReference type="SUPFAM" id="SSF69118">
    <property type="entry name" value="AhpD-like"/>
    <property type="match status" value="1"/>
</dbReference>
<comment type="caution">
    <text evidence="1">The sequence shown here is derived from an EMBL/GenBank/DDBJ whole genome shotgun (WGS) entry which is preliminary data.</text>
</comment>
<evidence type="ECO:0000313" key="1">
    <source>
        <dbReference type="EMBL" id="EPR36257.1"/>
    </source>
</evidence>
<dbReference type="EMBL" id="ATHI01000001">
    <property type="protein sequence ID" value="EPR36257.1"/>
    <property type="molecule type" value="Genomic_DNA"/>
</dbReference>
<protein>
    <recommendedName>
        <fullName evidence="3">Carboxymuconolactone decarboxylase</fullName>
    </recommendedName>
</protein>
<sequence>MYLIDTVSREDATGVVAAAYGHIPPQIDIPVPLRLMSASPALMERQTGVIGYFRAHERLSPPLLASIRYVASQKTGYAPCAVFNAELLRAQGMSEAEMASLSCKPAETPLEESEAALLAFVTKSLDEPQSIARGDVEALLALGWRESDVLDAVTMAANMLAYTHVYQTFVRS</sequence>
<dbReference type="eggNOG" id="COG2128">
    <property type="taxonomic scope" value="Bacteria"/>
</dbReference>
<proteinExistence type="predicted"/>
<dbReference type="Gene3D" id="1.20.1290.10">
    <property type="entry name" value="AhpD-like"/>
    <property type="match status" value="1"/>
</dbReference>
<dbReference type="PATRIC" id="fig|1121439.3.peg.169"/>
<gene>
    <name evidence="1" type="ORF">dsat_1785</name>
</gene>
<accession>S7TGD2</accession>
<dbReference type="Proteomes" id="UP000014975">
    <property type="component" value="Unassembled WGS sequence"/>
</dbReference>
<dbReference type="STRING" id="1121439.dsat_1785"/>
<evidence type="ECO:0000313" key="2">
    <source>
        <dbReference type="Proteomes" id="UP000014975"/>
    </source>
</evidence>
<dbReference type="RefSeq" id="WP_020885671.1">
    <property type="nucleotide sequence ID" value="NZ_ATHI01000001.1"/>
</dbReference>